<dbReference type="KEGG" id="sat:SYN_03021"/>
<dbReference type="EMBL" id="CP000252">
    <property type="protein sequence ID" value="ABC78256.1"/>
    <property type="molecule type" value="Genomic_DNA"/>
</dbReference>
<organism evidence="1 2">
    <name type="scientific">Syntrophus aciditrophicus (strain SB)</name>
    <dbReference type="NCBI Taxonomy" id="56780"/>
    <lineage>
        <taxon>Bacteria</taxon>
        <taxon>Pseudomonadati</taxon>
        <taxon>Thermodesulfobacteriota</taxon>
        <taxon>Syntrophia</taxon>
        <taxon>Syntrophales</taxon>
        <taxon>Syntrophaceae</taxon>
        <taxon>Syntrophus</taxon>
    </lineage>
</organism>
<evidence type="ECO:0000313" key="1">
    <source>
        <dbReference type="EMBL" id="ABC78256.1"/>
    </source>
</evidence>
<evidence type="ECO:0000313" key="2">
    <source>
        <dbReference type="Proteomes" id="UP000001933"/>
    </source>
</evidence>
<gene>
    <name evidence="1" type="ORF">SYN_03021</name>
</gene>
<proteinExistence type="predicted"/>
<protein>
    <submittedName>
        <fullName evidence="1">Hypothetical cytosolic protein</fullName>
    </submittedName>
</protein>
<name>Q2LVZ3_SYNAS</name>
<accession>Q2LVZ3</accession>
<dbReference type="Proteomes" id="UP000001933">
    <property type="component" value="Chromosome"/>
</dbReference>
<dbReference type="AlphaFoldDB" id="Q2LVZ3"/>
<dbReference type="InParanoid" id="Q2LVZ3"/>
<keyword evidence="2" id="KW-1185">Reference proteome</keyword>
<dbReference type="HOGENOM" id="CLU_2358638_0_0_7"/>
<reference evidence="1 2" key="1">
    <citation type="journal article" date="2007" name="Proc. Natl. Acad. Sci. U.S.A.">
        <title>The genome of Syntrophus aciditrophicus: life at the thermodynamic limit of microbial growth.</title>
        <authorList>
            <person name="McInerney M.J."/>
            <person name="Rohlin L."/>
            <person name="Mouttaki H."/>
            <person name="Kim U."/>
            <person name="Krupp R.S."/>
            <person name="Rios-Hernandez L."/>
            <person name="Sieber J."/>
            <person name="Struchtemeyer C.G."/>
            <person name="Bhattacharyya A."/>
            <person name="Campbell J.W."/>
            <person name="Gunsalus R.P."/>
        </authorList>
    </citation>
    <scope>NUCLEOTIDE SEQUENCE [LARGE SCALE GENOMIC DNA]</scope>
    <source>
        <strain evidence="1 2">SB</strain>
    </source>
</reference>
<sequence length="96" mass="11186">MNSELLLKSFKVPRFLLFDNKHSVHCLLQQSVPQINELPEGRERDFNHPMNIMMNNHKIVLNFEKMGISHSNIWLIKAKTVMDIILRPTKCSSSPD</sequence>